<evidence type="ECO:0000259" key="5">
    <source>
        <dbReference type="Pfam" id="PF13485"/>
    </source>
</evidence>
<dbReference type="SUPFAM" id="SSF48452">
    <property type="entry name" value="TPR-like"/>
    <property type="match status" value="2"/>
</dbReference>
<evidence type="ECO:0000256" key="1">
    <source>
        <dbReference type="ARBA" id="ARBA00022737"/>
    </source>
</evidence>
<dbReference type="PROSITE" id="PS50005">
    <property type="entry name" value="TPR"/>
    <property type="match status" value="1"/>
</dbReference>
<reference evidence="6 7" key="1">
    <citation type="submission" date="2018-11" db="EMBL/GenBank/DDBJ databases">
        <authorList>
            <person name="Mardanov A.V."/>
            <person name="Ravin N.V."/>
            <person name="Dedysh S.N."/>
        </authorList>
    </citation>
    <scope>NUCLEOTIDE SEQUENCE [LARGE SCALE GENOMIC DNA]</scope>
    <source>
        <strain evidence="6 7">AF10</strain>
    </source>
</reference>
<evidence type="ECO:0000256" key="4">
    <source>
        <dbReference type="SAM" id="SignalP"/>
    </source>
</evidence>
<dbReference type="InterPro" id="IPR039568">
    <property type="entry name" value="Peptidase_MA-like_dom"/>
</dbReference>
<feature type="signal peptide" evidence="4">
    <location>
        <begin position="1"/>
        <end position="22"/>
    </location>
</feature>
<proteinExistence type="predicted"/>
<name>A0A4Q0T429_9BACT</name>
<evidence type="ECO:0000256" key="3">
    <source>
        <dbReference type="PROSITE-ProRule" id="PRU00339"/>
    </source>
</evidence>
<comment type="caution">
    <text evidence="6">The sequence shown here is derived from an EMBL/GenBank/DDBJ whole genome shotgun (WGS) entry which is preliminary data.</text>
</comment>
<gene>
    <name evidence="6" type="ORF">GRAN_0600</name>
</gene>
<dbReference type="RefSeq" id="WP_241654309.1">
    <property type="nucleotide sequence ID" value="NZ_RDSM01000001.1"/>
</dbReference>
<keyword evidence="2 3" id="KW-0802">TPR repeat</keyword>
<sequence length="744" mass="82225">MNRLGIAAVVLLALASADCCVAESATPASCRVLRKHGHAGEAAKCFETLSRSDDPYLRAEGFWGLRQFDQANEAFRTAVASPASKPLYRVRWGLLLHERFNNKDSVDLFHEALAQDPSNAQAYYGLALVRSEDFDGKAAEYAAKAATLDPKMVEAHELLADLALSDSKPQDAVVEADKAIALAPQGDALDAMAVRAAVELIADRSPDAWFAKISAVNPSYGEGYALVARQLVLNRRYKDGVAYYRKAIEADPKLWSAHEQLGINLMRLGEEKEPREQLELCFNNGQRDAATVNSLRLLDSYSSFVTYRDDTTILRLRKKEAELLRPYFEPELHKAMATYQKKYGVTLPDPVQLEVYPDHEDFAVRTMGMPGLGALGVTFGEVVAMDSPSGRKPGDFNWGSTLWHEMSHVYILQATNHRVPRWFTEGLAVHEEGAASPEWSNRLTPEIVAAIRDKKLLPVADMDRGFIYPEYPTQVIVSYFQAGTICDYIQQRWGDAALMGMVHSFAARKTTAEALQENLQITPGGFDKAYSTWLDQRTGVTVKNFDTWRAQLKDLVEKSKAKDYKDVIAEAPQTMKLYPEYIGDANAYEQLAVAQIADGDKQGATATLTAYEKMGGQSPDALKKLASLEEDLGQKQEAAATLDRVNFIYPEDEAMHRHLGDLWLGLGNNPGAVREYSAVLALGPLDRASAEYNVAQAYMAEGDRAKAEENVLEALEVAPGFRPAQKLLLELEAKKQGTATDSPK</sequence>
<accession>A0A4Q0T429</accession>
<feature type="chain" id="PRO_5020490676" description="Peptidase MA-like domain-containing protein" evidence="4">
    <location>
        <begin position="23"/>
        <end position="744"/>
    </location>
</feature>
<organism evidence="6 7">
    <name type="scientific">Granulicella sibirica</name>
    <dbReference type="NCBI Taxonomy" id="2479048"/>
    <lineage>
        <taxon>Bacteria</taxon>
        <taxon>Pseudomonadati</taxon>
        <taxon>Acidobacteriota</taxon>
        <taxon>Terriglobia</taxon>
        <taxon>Terriglobales</taxon>
        <taxon>Acidobacteriaceae</taxon>
        <taxon>Granulicella</taxon>
    </lineage>
</organism>
<keyword evidence="7" id="KW-1185">Reference proteome</keyword>
<dbReference type="InterPro" id="IPR050498">
    <property type="entry name" value="Ycf3"/>
</dbReference>
<dbReference type="Proteomes" id="UP000289437">
    <property type="component" value="Unassembled WGS sequence"/>
</dbReference>
<dbReference type="Pfam" id="PF13432">
    <property type="entry name" value="TPR_16"/>
    <property type="match status" value="1"/>
</dbReference>
<dbReference type="EMBL" id="RDSM01000001">
    <property type="protein sequence ID" value="RXH57290.1"/>
    <property type="molecule type" value="Genomic_DNA"/>
</dbReference>
<dbReference type="PANTHER" id="PTHR44858">
    <property type="entry name" value="TETRATRICOPEPTIDE REPEAT PROTEIN 6"/>
    <property type="match status" value="1"/>
</dbReference>
<dbReference type="Gene3D" id="1.25.40.10">
    <property type="entry name" value="Tetratricopeptide repeat domain"/>
    <property type="match status" value="4"/>
</dbReference>
<dbReference type="SMART" id="SM00028">
    <property type="entry name" value="TPR"/>
    <property type="match status" value="6"/>
</dbReference>
<dbReference type="Pfam" id="PF13485">
    <property type="entry name" value="Peptidase_MA_2"/>
    <property type="match status" value="1"/>
</dbReference>
<feature type="repeat" description="TPR" evidence="3">
    <location>
        <begin position="688"/>
        <end position="721"/>
    </location>
</feature>
<dbReference type="InterPro" id="IPR011990">
    <property type="entry name" value="TPR-like_helical_dom_sf"/>
</dbReference>
<keyword evidence="1" id="KW-0677">Repeat</keyword>
<evidence type="ECO:0000256" key="2">
    <source>
        <dbReference type="ARBA" id="ARBA00022803"/>
    </source>
</evidence>
<dbReference type="PANTHER" id="PTHR44858:SF1">
    <property type="entry name" value="UDP-N-ACETYLGLUCOSAMINE--PEPTIDE N-ACETYLGLUCOSAMINYLTRANSFERASE SPINDLY-RELATED"/>
    <property type="match status" value="1"/>
</dbReference>
<keyword evidence="4" id="KW-0732">Signal</keyword>
<dbReference type="AlphaFoldDB" id="A0A4Q0T429"/>
<feature type="domain" description="Peptidase MA-like" evidence="5">
    <location>
        <begin position="334"/>
        <end position="534"/>
    </location>
</feature>
<protein>
    <recommendedName>
        <fullName evidence="5">Peptidase MA-like domain-containing protein</fullName>
    </recommendedName>
</protein>
<reference evidence="7" key="2">
    <citation type="submission" date="2019-02" db="EMBL/GenBank/DDBJ databases">
        <title>Granulicella sibirica sp. nov., a psychrotolerant acidobacterium isolated from an organic soil layer in forested tundra, West Siberia.</title>
        <authorList>
            <person name="Oshkin I.Y."/>
            <person name="Kulichevskaya I.S."/>
            <person name="Rijpstra W.I.C."/>
            <person name="Sinninghe Damste J.S."/>
            <person name="Rakitin A.L."/>
            <person name="Ravin N.V."/>
            <person name="Dedysh S.N."/>
        </authorList>
    </citation>
    <scope>NUCLEOTIDE SEQUENCE [LARGE SCALE GENOMIC DNA]</scope>
    <source>
        <strain evidence="7">AF10</strain>
    </source>
</reference>
<dbReference type="InterPro" id="IPR019734">
    <property type="entry name" value="TPR_rpt"/>
</dbReference>
<evidence type="ECO:0000313" key="7">
    <source>
        <dbReference type="Proteomes" id="UP000289437"/>
    </source>
</evidence>
<evidence type="ECO:0000313" key="6">
    <source>
        <dbReference type="EMBL" id="RXH57290.1"/>
    </source>
</evidence>